<proteinExistence type="predicted"/>
<comment type="caution">
    <text evidence="2">The sequence shown here is derived from an EMBL/GenBank/DDBJ whole genome shotgun (WGS) entry which is preliminary data.</text>
</comment>
<keyword evidence="3" id="KW-1185">Reference proteome</keyword>
<name>A0AAV0YAM6_9HEMI</name>
<evidence type="ECO:0000313" key="2">
    <source>
        <dbReference type="EMBL" id="CAI6376536.1"/>
    </source>
</evidence>
<evidence type="ECO:0000313" key="3">
    <source>
        <dbReference type="Proteomes" id="UP001160148"/>
    </source>
</evidence>
<feature type="region of interest" description="Disordered" evidence="1">
    <location>
        <begin position="1"/>
        <end position="74"/>
    </location>
</feature>
<protein>
    <submittedName>
        <fullName evidence="2">Uncharacterized protein</fullName>
    </submittedName>
</protein>
<reference evidence="2 3" key="1">
    <citation type="submission" date="2023-01" db="EMBL/GenBank/DDBJ databases">
        <authorList>
            <person name="Whitehead M."/>
        </authorList>
    </citation>
    <scope>NUCLEOTIDE SEQUENCE [LARGE SCALE GENOMIC DNA]</scope>
</reference>
<dbReference type="Proteomes" id="UP001160148">
    <property type="component" value="Unassembled WGS sequence"/>
</dbReference>
<sequence>MSNVNKTGRPSLSSVISKPISNKPTIKSNGTQTTKSTNAYNSQTTLLSRTKIPKTPTSATPPHTPIPTTPTLLPSTSTATSDINNQVITTNTTTHNTNHNYASTASNENYPSREQALVFNSIEGIPQRDYIVDIGKIISPKNILFVSRISNNRFCIFLSSKQILDSLLEATQTITINEQIIHIRRLINPAKRIVISNVCLLSPTTSYSMRSKKSMLSMYPKLHTSKQVSTLRDINTY</sequence>
<evidence type="ECO:0000256" key="1">
    <source>
        <dbReference type="SAM" id="MobiDB-lite"/>
    </source>
</evidence>
<gene>
    <name evidence="2" type="ORF">MEUPH1_LOCUS29899</name>
</gene>
<organism evidence="2 3">
    <name type="scientific">Macrosiphum euphorbiae</name>
    <name type="common">potato aphid</name>
    <dbReference type="NCBI Taxonomy" id="13131"/>
    <lineage>
        <taxon>Eukaryota</taxon>
        <taxon>Metazoa</taxon>
        <taxon>Ecdysozoa</taxon>
        <taxon>Arthropoda</taxon>
        <taxon>Hexapoda</taxon>
        <taxon>Insecta</taxon>
        <taxon>Pterygota</taxon>
        <taxon>Neoptera</taxon>
        <taxon>Paraneoptera</taxon>
        <taxon>Hemiptera</taxon>
        <taxon>Sternorrhyncha</taxon>
        <taxon>Aphidomorpha</taxon>
        <taxon>Aphidoidea</taxon>
        <taxon>Aphididae</taxon>
        <taxon>Macrosiphini</taxon>
        <taxon>Macrosiphum</taxon>
    </lineage>
</organism>
<dbReference type="EMBL" id="CARXXK010001495">
    <property type="protein sequence ID" value="CAI6376536.1"/>
    <property type="molecule type" value="Genomic_DNA"/>
</dbReference>
<accession>A0AAV0YAM6</accession>
<dbReference type="AlphaFoldDB" id="A0AAV0YAM6"/>
<feature type="compositionally biased region" description="Polar residues" evidence="1">
    <location>
        <begin position="1"/>
        <end position="48"/>
    </location>
</feature>